<dbReference type="SUPFAM" id="SSF49899">
    <property type="entry name" value="Concanavalin A-like lectins/glucanases"/>
    <property type="match status" value="1"/>
</dbReference>
<dbReference type="CDD" id="cd08023">
    <property type="entry name" value="GH16_laminarinase_like"/>
    <property type="match status" value="1"/>
</dbReference>
<dbReference type="InterPro" id="IPR050546">
    <property type="entry name" value="Glycosyl_Hydrlase_16"/>
</dbReference>
<organism evidence="5 6">
    <name type="scientific">Kineosporia mesophila</name>
    <dbReference type="NCBI Taxonomy" id="566012"/>
    <lineage>
        <taxon>Bacteria</taxon>
        <taxon>Bacillati</taxon>
        <taxon>Actinomycetota</taxon>
        <taxon>Actinomycetes</taxon>
        <taxon>Kineosporiales</taxon>
        <taxon>Kineosporiaceae</taxon>
        <taxon>Kineosporia</taxon>
    </lineage>
</organism>
<evidence type="ECO:0000313" key="6">
    <source>
        <dbReference type="Proteomes" id="UP001501074"/>
    </source>
</evidence>
<feature type="signal peptide" evidence="3">
    <location>
        <begin position="1"/>
        <end position="20"/>
    </location>
</feature>
<feature type="chain" id="PRO_5046534280" description="GH16 domain-containing protein" evidence="3">
    <location>
        <begin position="21"/>
        <end position="493"/>
    </location>
</feature>
<dbReference type="PROSITE" id="PS51762">
    <property type="entry name" value="GH16_2"/>
    <property type="match status" value="1"/>
</dbReference>
<accession>A0ABP6YTB6</accession>
<dbReference type="Gene3D" id="2.60.120.200">
    <property type="match status" value="1"/>
</dbReference>
<comment type="caution">
    <text evidence="5">The sequence shown here is derived from an EMBL/GenBank/DDBJ whole genome shotgun (WGS) entry which is preliminary data.</text>
</comment>
<dbReference type="InterPro" id="IPR000757">
    <property type="entry name" value="Beta-glucanase-like"/>
</dbReference>
<sequence length="493" mass="52866">MRRKPLVAVAAAGAVAVALAVVATTSASGTGNVVANSTFDSGLSGWFASSGARLELVKGRNGQGAQISHPGPGRRTIALNDKVNSVESTDKGAWYEARAWVRATRPGVSVALRIMEYDGRTLRGQQRSTLWLTDTAWHPVITKYRAVADGSSLDLNVVGNQVPANVGIVVDDIALDDSTSGGPVVTVPPAPTKPPATTVPVTKPPVTATKPPSTTKPPASSTTTTKPPTTSTTTTVPAVPAGWRKVWADEFNGSSLDAAAWKAEDYSTYGEGNKELPCLMDRPENLKVSGGTLTLSARRESTPLKCGNSDTRFPNGRSYSSAHISTKGLKEWKYGRFEMRAKLPLTPGKSKGLWPAFWLRPTDGGTGELDILEAIGSGNGGTTSNKVYQTLHYDYVGTHPQVGYEYALTSGHLGDGYHTYAVEWEPGEIRFYVDGKLTVTRNKTNTSWIDQAFNKPFYIRLNLAVGGNWPGTPDASTVFPADYVVDYVRVYQR</sequence>
<name>A0ABP6YTB6_9ACTN</name>
<reference evidence="6" key="1">
    <citation type="journal article" date="2019" name="Int. J. Syst. Evol. Microbiol.">
        <title>The Global Catalogue of Microorganisms (GCM) 10K type strain sequencing project: providing services to taxonomists for standard genome sequencing and annotation.</title>
        <authorList>
            <consortium name="The Broad Institute Genomics Platform"/>
            <consortium name="The Broad Institute Genome Sequencing Center for Infectious Disease"/>
            <person name="Wu L."/>
            <person name="Ma J."/>
        </authorList>
    </citation>
    <scope>NUCLEOTIDE SEQUENCE [LARGE SCALE GENOMIC DNA]</scope>
    <source>
        <strain evidence="6">JCM 16902</strain>
    </source>
</reference>
<dbReference type="Pfam" id="PF00722">
    <property type="entry name" value="Glyco_hydro_16"/>
    <property type="match status" value="1"/>
</dbReference>
<keyword evidence="3" id="KW-0732">Signal</keyword>
<dbReference type="InterPro" id="IPR013320">
    <property type="entry name" value="ConA-like_dom_sf"/>
</dbReference>
<protein>
    <recommendedName>
        <fullName evidence="4">GH16 domain-containing protein</fullName>
    </recommendedName>
</protein>
<dbReference type="EMBL" id="BAAAZO010000001">
    <property type="protein sequence ID" value="GAA3589781.1"/>
    <property type="molecule type" value="Genomic_DNA"/>
</dbReference>
<evidence type="ECO:0000256" key="2">
    <source>
        <dbReference type="SAM" id="MobiDB-lite"/>
    </source>
</evidence>
<keyword evidence="6" id="KW-1185">Reference proteome</keyword>
<comment type="similarity">
    <text evidence="1">Belongs to the glycosyl hydrolase 16 family.</text>
</comment>
<gene>
    <name evidence="5" type="ORF">GCM10022223_00300</name>
</gene>
<evidence type="ECO:0000313" key="5">
    <source>
        <dbReference type="EMBL" id="GAA3589781.1"/>
    </source>
</evidence>
<dbReference type="PANTHER" id="PTHR10963:SF55">
    <property type="entry name" value="GLYCOSIDE HYDROLASE FAMILY 16 PROTEIN"/>
    <property type="match status" value="1"/>
</dbReference>
<evidence type="ECO:0000259" key="4">
    <source>
        <dbReference type="PROSITE" id="PS51762"/>
    </source>
</evidence>
<evidence type="ECO:0000256" key="1">
    <source>
        <dbReference type="ARBA" id="ARBA00006865"/>
    </source>
</evidence>
<dbReference type="RefSeq" id="WP_231485311.1">
    <property type="nucleotide sequence ID" value="NZ_BAAAZO010000001.1"/>
</dbReference>
<feature type="domain" description="GH16" evidence="4">
    <location>
        <begin position="229"/>
        <end position="493"/>
    </location>
</feature>
<dbReference type="InterPro" id="IPR008979">
    <property type="entry name" value="Galactose-bd-like_sf"/>
</dbReference>
<dbReference type="Proteomes" id="UP001501074">
    <property type="component" value="Unassembled WGS sequence"/>
</dbReference>
<evidence type="ECO:0000256" key="3">
    <source>
        <dbReference type="SAM" id="SignalP"/>
    </source>
</evidence>
<feature type="compositionally biased region" description="Low complexity" evidence="2">
    <location>
        <begin position="195"/>
        <end position="236"/>
    </location>
</feature>
<feature type="region of interest" description="Disordered" evidence="2">
    <location>
        <begin position="179"/>
        <end position="236"/>
    </location>
</feature>
<proteinExistence type="inferred from homology"/>
<dbReference type="Gene3D" id="2.60.120.260">
    <property type="entry name" value="Galactose-binding domain-like"/>
    <property type="match status" value="1"/>
</dbReference>
<dbReference type="SUPFAM" id="SSF49785">
    <property type="entry name" value="Galactose-binding domain-like"/>
    <property type="match status" value="1"/>
</dbReference>
<dbReference type="PANTHER" id="PTHR10963">
    <property type="entry name" value="GLYCOSYL HYDROLASE-RELATED"/>
    <property type="match status" value="1"/>
</dbReference>